<dbReference type="InterPro" id="IPR038883">
    <property type="entry name" value="AN11006-like"/>
</dbReference>
<sequence length="267" mass="31068">MTEANPLLEPTPAITATIPKEPFPFSKLPLSMRNKIYEHLLVFPAITCVRQKHTSFHDERKAFLYAEHRELSPGIAYALPQVKVDGSKTRSSRFAGIEINILRASKEVFTEARAIMYSKNNFDIVKPTDDMAPQPDFSVPLFQSGYQHFLTRLDVRVRTFYDLHWLLNGGYDFVKNYYRGLTTLTLILEPDSATKGFGHRWGREPNGKWIVYIKRLHGKLIEDVLNWCRVQGQDNPDMRQSACALQWRSIRWQAQLSRQSYWHHGDR</sequence>
<accession>A0ABR3R6Y5</accession>
<proteinExistence type="predicted"/>
<evidence type="ECO:0000313" key="1">
    <source>
        <dbReference type="EMBL" id="KAL1599953.1"/>
    </source>
</evidence>
<dbReference type="PANTHER" id="PTHR42085:SF2">
    <property type="entry name" value="F-BOX DOMAIN-CONTAINING PROTEIN"/>
    <property type="match status" value="1"/>
</dbReference>
<reference evidence="1 2" key="1">
    <citation type="submission" date="2024-02" db="EMBL/GenBank/DDBJ databases">
        <title>De novo assembly and annotation of 12 fungi associated with fruit tree decline syndrome in Ontario, Canada.</title>
        <authorList>
            <person name="Sulman M."/>
            <person name="Ellouze W."/>
            <person name="Ilyukhin E."/>
        </authorList>
    </citation>
    <scope>NUCLEOTIDE SEQUENCE [LARGE SCALE GENOMIC DNA]</scope>
    <source>
        <strain evidence="1 2">M97-236</strain>
    </source>
</reference>
<evidence type="ECO:0000313" key="2">
    <source>
        <dbReference type="Proteomes" id="UP001521222"/>
    </source>
</evidence>
<organism evidence="1 2">
    <name type="scientific">Nothophoma quercina</name>
    <dbReference type="NCBI Taxonomy" id="749835"/>
    <lineage>
        <taxon>Eukaryota</taxon>
        <taxon>Fungi</taxon>
        <taxon>Dikarya</taxon>
        <taxon>Ascomycota</taxon>
        <taxon>Pezizomycotina</taxon>
        <taxon>Dothideomycetes</taxon>
        <taxon>Pleosporomycetidae</taxon>
        <taxon>Pleosporales</taxon>
        <taxon>Pleosporineae</taxon>
        <taxon>Didymellaceae</taxon>
        <taxon>Nothophoma</taxon>
    </lineage>
</organism>
<gene>
    <name evidence="1" type="ORF">SLS59_006026</name>
</gene>
<protein>
    <submittedName>
        <fullName evidence="1">Uncharacterized protein</fullName>
    </submittedName>
</protein>
<dbReference type="PANTHER" id="PTHR42085">
    <property type="entry name" value="F-BOX DOMAIN-CONTAINING PROTEIN"/>
    <property type="match status" value="1"/>
</dbReference>
<keyword evidence="2" id="KW-1185">Reference proteome</keyword>
<name>A0ABR3R6Y5_9PLEO</name>
<dbReference type="Proteomes" id="UP001521222">
    <property type="component" value="Unassembled WGS sequence"/>
</dbReference>
<comment type="caution">
    <text evidence="1">The sequence shown here is derived from an EMBL/GenBank/DDBJ whole genome shotgun (WGS) entry which is preliminary data.</text>
</comment>
<dbReference type="EMBL" id="JAKIXB020000019">
    <property type="protein sequence ID" value="KAL1599953.1"/>
    <property type="molecule type" value="Genomic_DNA"/>
</dbReference>